<dbReference type="PANTHER" id="PTHR23521">
    <property type="entry name" value="TRANSPORTER MFS SUPERFAMILY"/>
    <property type="match status" value="1"/>
</dbReference>
<keyword evidence="3 4" id="KW-0472">Membrane</keyword>
<feature type="transmembrane region" description="Helical" evidence="4">
    <location>
        <begin position="346"/>
        <end position="368"/>
    </location>
</feature>
<dbReference type="Proteomes" id="UP001242480">
    <property type="component" value="Unassembled WGS sequence"/>
</dbReference>
<feature type="transmembrane region" description="Helical" evidence="4">
    <location>
        <begin position="380"/>
        <end position="401"/>
    </location>
</feature>
<gene>
    <name evidence="6" type="ORF">QO011_005094</name>
</gene>
<keyword evidence="7" id="KW-1185">Reference proteome</keyword>
<dbReference type="PANTHER" id="PTHR23521:SF3">
    <property type="entry name" value="MFS TRANSPORTER"/>
    <property type="match status" value="1"/>
</dbReference>
<dbReference type="InterPro" id="IPR036259">
    <property type="entry name" value="MFS_trans_sf"/>
</dbReference>
<evidence type="ECO:0000259" key="5">
    <source>
        <dbReference type="PROSITE" id="PS50850"/>
    </source>
</evidence>
<organism evidence="6 7">
    <name type="scientific">Labrys wisconsinensis</name>
    <dbReference type="NCBI Taxonomy" id="425677"/>
    <lineage>
        <taxon>Bacteria</taxon>
        <taxon>Pseudomonadati</taxon>
        <taxon>Pseudomonadota</taxon>
        <taxon>Alphaproteobacteria</taxon>
        <taxon>Hyphomicrobiales</taxon>
        <taxon>Xanthobacteraceae</taxon>
        <taxon>Labrys</taxon>
    </lineage>
</organism>
<feature type="transmembrane region" description="Helical" evidence="4">
    <location>
        <begin position="257"/>
        <end position="277"/>
    </location>
</feature>
<feature type="transmembrane region" description="Helical" evidence="4">
    <location>
        <begin position="171"/>
        <end position="191"/>
    </location>
</feature>
<dbReference type="RefSeq" id="WP_307278278.1">
    <property type="nucleotide sequence ID" value="NZ_JAUSVX010000011.1"/>
</dbReference>
<dbReference type="SUPFAM" id="SSF103473">
    <property type="entry name" value="MFS general substrate transporter"/>
    <property type="match status" value="1"/>
</dbReference>
<keyword evidence="1 4" id="KW-0812">Transmembrane</keyword>
<reference evidence="6 7" key="1">
    <citation type="submission" date="2023-07" db="EMBL/GenBank/DDBJ databases">
        <title>Genomic Encyclopedia of Type Strains, Phase IV (KMG-IV): sequencing the most valuable type-strain genomes for metagenomic binning, comparative biology and taxonomic classification.</title>
        <authorList>
            <person name="Goeker M."/>
        </authorList>
    </citation>
    <scope>NUCLEOTIDE SEQUENCE [LARGE SCALE GENOMIC DNA]</scope>
    <source>
        <strain evidence="6 7">DSM 19619</strain>
    </source>
</reference>
<feature type="transmembrane region" description="Helical" evidence="4">
    <location>
        <begin position="289"/>
        <end position="308"/>
    </location>
</feature>
<dbReference type="PROSITE" id="PS50850">
    <property type="entry name" value="MFS"/>
    <property type="match status" value="1"/>
</dbReference>
<feature type="transmembrane region" description="Helical" evidence="4">
    <location>
        <begin position="108"/>
        <end position="132"/>
    </location>
</feature>
<dbReference type="Gene3D" id="1.20.1250.20">
    <property type="entry name" value="MFS general substrate transporter like domains"/>
    <property type="match status" value="2"/>
</dbReference>
<dbReference type="InterPro" id="IPR047200">
    <property type="entry name" value="MFS_YcaD-like"/>
</dbReference>
<evidence type="ECO:0000313" key="7">
    <source>
        <dbReference type="Proteomes" id="UP001242480"/>
    </source>
</evidence>
<dbReference type="Pfam" id="PF07690">
    <property type="entry name" value="MFS_1"/>
    <property type="match status" value="1"/>
</dbReference>
<keyword evidence="2 4" id="KW-1133">Transmembrane helix</keyword>
<dbReference type="InterPro" id="IPR020846">
    <property type="entry name" value="MFS_dom"/>
</dbReference>
<dbReference type="InterPro" id="IPR011701">
    <property type="entry name" value="MFS"/>
</dbReference>
<feature type="transmembrane region" description="Helical" evidence="4">
    <location>
        <begin position="86"/>
        <end position="102"/>
    </location>
</feature>
<dbReference type="CDD" id="cd17477">
    <property type="entry name" value="MFS_YcaD_like"/>
    <property type="match status" value="1"/>
</dbReference>
<evidence type="ECO:0000256" key="2">
    <source>
        <dbReference type="ARBA" id="ARBA00022989"/>
    </source>
</evidence>
<name>A0ABU0JEM6_9HYPH</name>
<feature type="transmembrane region" description="Helical" evidence="4">
    <location>
        <begin position="144"/>
        <end position="165"/>
    </location>
</feature>
<sequence length="420" mass="43576">MTAMPSSAPGLRQTLALAREILPLMAAICIAGSGNGLLTTVVSLHLGSGRFDAGAVRMILSGFPAGFLLGCLLAHGIVARLGHERTFRALAVLTALAGLGFAPGEQPLLWFGLRLVNGLSMAILFIVAESWINLYAGARNRGTLFSLYMLMTSLSVLLGQLMVRLADPQGAAPFILAAGVGLGGVLVSRFVTRPWPALPVPEPPLPAEPARVRESFGLWRLACLAPVTVIAAFQAGMTNLNVFAMTPLYGEQVGLPATTVIGLTTAFSIGGLLAQSPIGWLSDHVDRRLLLVLTAGLAALLCGSIALASDGPALLLFALFFAYGAVTLTIYPLAVAYGNARLESRFMVLVSGRLLLLYAIGGVAAPLLSTDLMQRFGPGALFVLLGSGAFCVTVAACFNLLRSPVPAGGTESAPALDIGD</sequence>
<feature type="transmembrane region" description="Helical" evidence="4">
    <location>
        <begin position="58"/>
        <end position="79"/>
    </location>
</feature>
<evidence type="ECO:0000313" key="6">
    <source>
        <dbReference type="EMBL" id="MDQ0472065.1"/>
    </source>
</evidence>
<evidence type="ECO:0000256" key="1">
    <source>
        <dbReference type="ARBA" id="ARBA00022692"/>
    </source>
</evidence>
<evidence type="ECO:0000256" key="3">
    <source>
        <dbReference type="ARBA" id="ARBA00023136"/>
    </source>
</evidence>
<feature type="domain" description="Major facilitator superfamily (MFS) profile" evidence="5">
    <location>
        <begin position="1"/>
        <end position="404"/>
    </location>
</feature>
<evidence type="ECO:0000256" key="4">
    <source>
        <dbReference type="SAM" id="Phobius"/>
    </source>
</evidence>
<protein>
    <submittedName>
        <fullName evidence="6">MFS family permease</fullName>
    </submittedName>
</protein>
<proteinExistence type="predicted"/>
<feature type="transmembrane region" description="Helical" evidence="4">
    <location>
        <begin position="218"/>
        <end position="237"/>
    </location>
</feature>
<accession>A0ABU0JEM6</accession>
<feature type="transmembrane region" description="Helical" evidence="4">
    <location>
        <begin position="21"/>
        <end position="46"/>
    </location>
</feature>
<feature type="transmembrane region" description="Helical" evidence="4">
    <location>
        <begin position="314"/>
        <end position="334"/>
    </location>
</feature>
<dbReference type="EMBL" id="JAUSVX010000011">
    <property type="protein sequence ID" value="MDQ0472065.1"/>
    <property type="molecule type" value="Genomic_DNA"/>
</dbReference>
<comment type="caution">
    <text evidence="6">The sequence shown here is derived from an EMBL/GenBank/DDBJ whole genome shotgun (WGS) entry which is preliminary data.</text>
</comment>